<dbReference type="PANTHER" id="PTHR46148">
    <property type="entry name" value="CHROMO DOMAIN-CONTAINING PROTEIN"/>
    <property type="match status" value="1"/>
</dbReference>
<evidence type="ECO:0000313" key="3">
    <source>
        <dbReference type="Proteomes" id="UP001054821"/>
    </source>
</evidence>
<organism evidence="2 3">
    <name type="scientific">Prunus dulcis</name>
    <name type="common">Almond</name>
    <name type="synonym">Amygdalus dulcis</name>
    <dbReference type="NCBI Taxonomy" id="3755"/>
    <lineage>
        <taxon>Eukaryota</taxon>
        <taxon>Viridiplantae</taxon>
        <taxon>Streptophyta</taxon>
        <taxon>Embryophyta</taxon>
        <taxon>Tracheophyta</taxon>
        <taxon>Spermatophyta</taxon>
        <taxon>Magnoliopsida</taxon>
        <taxon>eudicotyledons</taxon>
        <taxon>Gunneridae</taxon>
        <taxon>Pentapetalae</taxon>
        <taxon>rosids</taxon>
        <taxon>fabids</taxon>
        <taxon>Rosales</taxon>
        <taxon>Rosaceae</taxon>
        <taxon>Amygdaloideae</taxon>
        <taxon>Amygdaleae</taxon>
        <taxon>Prunus</taxon>
    </lineage>
</organism>
<keyword evidence="3" id="KW-1185">Reference proteome</keyword>
<sequence>MHESIEEQEGNLQEEELEFAPAALDDSRPVVEDPLQEINQGTKEDPRPTFISTLLKEPFKDEIIVLLHDFKDCFAWHYHEMPELDRGLVEHKLPIKEGYLLVKQGRRRMSMDVLGKVLALPVDLARLHDVFHISMLRKYISDPSHVLEEQPVELKADFTYVEQQVQILDWKMQVLRSREIPLVKVLWRSHTMEEATWEPEDQMREQYLHLFE</sequence>
<proteinExistence type="predicted"/>
<dbReference type="SUPFAM" id="SSF54160">
    <property type="entry name" value="Chromo domain-like"/>
    <property type="match status" value="1"/>
</dbReference>
<protein>
    <recommendedName>
        <fullName evidence="4">Chromo domain-containing protein</fullName>
    </recommendedName>
</protein>
<dbReference type="AlphaFoldDB" id="A0AAD4V283"/>
<feature type="compositionally biased region" description="Acidic residues" evidence="1">
    <location>
        <begin position="1"/>
        <end position="18"/>
    </location>
</feature>
<dbReference type="PANTHER" id="PTHR46148:SF57">
    <property type="entry name" value="OS12G0499874 PROTEIN"/>
    <property type="match status" value="1"/>
</dbReference>
<gene>
    <name evidence="2" type="ORF">L3X38_036857</name>
</gene>
<evidence type="ECO:0000313" key="2">
    <source>
        <dbReference type="EMBL" id="KAI5317150.1"/>
    </source>
</evidence>
<comment type="caution">
    <text evidence="2">The sequence shown here is derived from an EMBL/GenBank/DDBJ whole genome shotgun (WGS) entry which is preliminary data.</text>
</comment>
<evidence type="ECO:0000256" key="1">
    <source>
        <dbReference type="SAM" id="MobiDB-lite"/>
    </source>
</evidence>
<evidence type="ECO:0008006" key="4">
    <source>
        <dbReference type="Google" id="ProtNLM"/>
    </source>
</evidence>
<dbReference type="Proteomes" id="UP001054821">
    <property type="component" value="Chromosome 7"/>
</dbReference>
<dbReference type="EMBL" id="JAJFAZ020000007">
    <property type="protein sequence ID" value="KAI5317150.1"/>
    <property type="molecule type" value="Genomic_DNA"/>
</dbReference>
<accession>A0AAD4V283</accession>
<reference evidence="2 3" key="1">
    <citation type="journal article" date="2022" name="G3 (Bethesda)">
        <title>Whole-genome sequence and methylome profiling of the almond [Prunus dulcis (Mill.) D.A. Webb] cultivar 'Nonpareil'.</title>
        <authorList>
            <person name="D'Amico-Willman K.M."/>
            <person name="Ouma W.Z."/>
            <person name="Meulia T."/>
            <person name="Sideli G.M."/>
            <person name="Gradziel T.M."/>
            <person name="Fresnedo-Ramirez J."/>
        </authorList>
    </citation>
    <scope>NUCLEOTIDE SEQUENCE [LARGE SCALE GENOMIC DNA]</scope>
    <source>
        <strain evidence="2">Clone GOH B32 T37-40</strain>
    </source>
</reference>
<name>A0AAD4V283_PRUDU</name>
<feature type="region of interest" description="Disordered" evidence="1">
    <location>
        <begin position="1"/>
        <end position="31"/>
    </location>
</feature>
<dbReference type="InterPro" id="IPR016197">
    <property type="entry name" value="Chromo-like_dom_sf"/>
</dbReference>